<protein>
    <submittedName>
        <fullName evidence="2">Uncharacterized protein</fullName>
    </submittedName>
</protein>
<name>A0A9P8LAB9_9PEZI</name>
<evidence type="ECO:0000256" key="1">
    <source>
        <dbReference type="SAM" id="SignalP"/>
    </source>
</evidence>
<organism evidence="2 3">
    <name type="scientific">Trichoglossum hirsutum</name>
    <dbReference type="NCBI Taxonomy" id="265104"/>
    <lineage>
        <taxon>Eukaryota</taxon>
        <taxon>Fungi</taxon>
        <taxon>Dikarya</taxon>
        <taxon>Ascomycota</taxon>
        <taxon>Pezizomycotina</taxon>
        <taxon>Geoglossomycetes</taxon>
        <taxon>Geoglossales</taxon>
        <taxon>Geoglossaceae</taxon>
        <taxon>Trichoglossum</taxon>
    </lineage>
</organism>
<evidence type="ECO:0000313" key="2">
    <source>
        <dbReference type="EMBL" id="KAH0558550.1"/>
    </source>
</evidence>
<sequence>MHFIKSLSAATALYALGYALPTESPSLSGRDVPCDPISKYTTNYFLDHHIYTPPATTCLFYTFGLSATAQRFAHGGGSDMTTIWDIWPCELYNGDDNSGNPLRCIFKDNTMRLTYFENMSRAMAMLCKTFATVMTDDPKNIPQPGIWGRIEEPTLKLTGNPGGQVDTIIAVNTKGDDVQDVWVRPGTKRKTMSIRSTSSENENKALFKRQPNECYNPDQLQKWFGDVEW</sequence>
<feature type="chain" id="PRO_5040178466" evidence="1">
    <location>
        <begin position="20"/>
        <end position="229"/>
    </location>
</feature>
<evidence type="ECO:0000313" key="3">
    <source>
        <dbReference type="Proteomes" id="UP000750711"/>
    </source>
</evidence>
<dbReference type="Proteomes" id="UP000750711">
    <property type="component" value="Unassembled WGS sequence"/>
</dbReference>
<feature type="signal peptide" evidence="1">
    <location>
        <begin position="1"/>
        <end position="19"/>
    </location>
</feature>
<dbReference type="EMBL" id="JAGHQM010000811">
    <property type="protein sequence ID" value="KAH0558550.1"/>
    <property type="molecule type" value="Genomic_DNA"/>
</dbReference>
<dbReference type="AlphaFoldDB" id="A0A9P8LAB9"/>
<keyword evidence="1" id="KW-0732">Signal</keyword>
<gene>
    <name evidence="2" type="ORF">GP486_004793</name>
</gene>
<comment type="caution">
    <text evidence="2">The sequence shown here is derived from an EMBL/GenBank/DDBJ whole genome shotgun (WGS) entry which is preliminary data.</text>
</comment>
<proteinExistence type="predicted"/>
<keyword evidence="3" id="KW-1185">Reference proteome</keyword>
<accession>A0A9P8LAB9</accession>
<reference evidence="2" key="1">
    <citation type="submission" date="2021-03" db="EMBL/GenBank/DDBJ databases">
        <title>Comparative genomics and phylogenomic investigation of the class Geoglossomycetes provide insights into ecological specialization and systematics.</title>
        <authorList>
            <person name="Melie T."/>
            <person name="Pirro S."/>
            <person name="Miller A.N."/>
            <person name="Quandt A."/>
        </authorList>
    </citation>
    <scope>NUCLEOTIDE SEQUENCE</scope>
    <source>
        <strain evidence="2">CAQ_001_2017</strain>
    </source>
</reference>